<evidence type="ECO:0000256" key="1">
    <source>
        <dbReference type="SAM" id="Phobius"/>
    </source>
</evidence>
<dbReference type="AlphaFoldDB" id="A0A172ZDH7"/>
<evidence type="ECO:0000313" key="3">
    <source>
        <dbReference type="Proteomes" id="UP000078148"/>
    </source>
</evidence>
<proteinExistence type="predicted"/>
<protein>
    <submittedName>
        <fullName evidence="2">Uncharacterized protein</fullName>
    </submittedName>
</protein>
<keyword evidence="3" id="KW-1185">Reference proteome</keyword>
<dbReference type="RefSeq" id="WP_060532914.1">
    <property type="nucleotide sequence ID" value="NZ_CP013023.1"/>
</dbReference>
<keyword evidence="1" id="KW-1133">Transmembrane helix</keyword>
<gene>
    <name evidence="2" type="ORF">AR543_06705</name>
</gene>
<feature type="transmembrane region" description="Helical" evidence="1">
    <location>
        <begin position="6"/>
        <end position="27"/>
    </location>
</feature>
<keyword evidence="1" id="KW-0812">Transmembrane</keyword>
<dbReference type="KEGG" id="pbv:AR543_06705"/>
<name>A0A172ZDH7_9BACL</name>
<sequence>MSNPLIKIFAAFIAILLMGIWPIYTAFSSQDSNSQIIVLNTVTRFVDSVRDKGYITPRMFQEFEDQLYLTGNTYDIQMEHLHKRYDPVYNDDGTFQNDFKVNYEGYYNTQINARLFPHGNDNPDDPGRIYRLTSGDFFNVQVKNTNRTMATLMSDFLFNAVQAPNEKIVIPYGGMVLNEDY</sequence>
<reference evidence="2 3" key="2">
    <citation type="journal article" date="2016" name="Int. J. Syst. Evol. Microbiol.">
        <title>Paenibacillus bovis sp. nov., isolated from raw yak (Bos grunniens) milk.</title>
        <authorList>
            <person name="Gao C."/>
            <person name="Han J."/>
            <person name="Liu Z."/>
            <person name="Xu X."/>
            <person name="Hang F."/>
            <person name="Wu Z."/>
        </authorList>
    </citation>
    <scope>NUCLEOTIDE SEQUENCE [LARGE SCALE GENOMIC DNA]</scope>
    <source>
        <strain evidence="2 3">BD3526</strain>
    </source>
</reference>
<organism evidence="2 3">
    <name type="scientific">Paenibacillus bovis</name>
    <dbReference type="NCBI Taxonomy" id="1616788"/>
    <lineage>
        <taxon>Bacteria</taxon>
        <taxon>Bacillati</taxon>
        <taxon>Bacillota</taxon>
        <taxon>Bacilli</taxon>
        <taxon>Bacillales</taxon>
        <taxon>Paenibacillaceae</taxon>
        <taxon>Paenibacillus</taxon>
    </lineage>
</organism>
<dbReference type="EMBL" id="CP013023">
    <property type="protein sequence ID" value="ANF95721.1"/>
    <property type="molecule type" value="Genomic_DNA"/>
</dbReference>
<reference evidence="3" key="1">
    <citation type="submission" date="2015-10" db="EMBL/GenBank/DDBJ databases">
        <title>Genome of Paenibacillus bovis sp. nov.</title>
        <authorList>
            <person name="Wu Z."/>
            <person name="Gao C."/>
            <person name="Liu Z."/>
            <person name="Zheng H."/>
        </authorList>
    </citation>
    <scope>NUCLEOTIDE SEQUENCE [LARGE SCALE GENOMIC DNA]</scope>
    <source>
        <strain evidence="3">BD3526</strain>
    </source>
</reference>
<accession>A0A172ZDH7</accession>
<keyword evidence="1" id="KW-0472">Membrane</keyword>
<dbReference type="STRING" id="1616788.AR543_06705"/>
<dbReference type="OrthoDB" id="2082320at2"/>
<dbReference type="Proteomes" id="UP000078148">
    <property type="component" value="Chromosome"/>
</dbReference>
<evidence type="ECO:0000313" key="2">
    <source>
        <dbReference type="EMBL" id="ANF95721.1"/>
    </source>
</evidence>